<dbReference type="InterPro" id="IPR037143">
    <property type="entry name" value="4-PPantetheinyl_Trfase_dom_sf"/>
</dbReference>
<dbReference type="InterPro" id="IPR050559">
    <property type="entry name" value="P-Pant_transferase_sf"/>
</dbReference>
<dbReference type="GO" id="GO:0000287">
    <property type="term" value="F:magnesium ion binding"/>
    <property type="evidence" value="ECO:0007669"/>
    <property type="project" value="InterPro"/>
</dbReference>
<comment type="similarity">
    <text evidence="1">Belongs to the P-Pant transferase superfamily. Gsp/Sfp/HetI/AcpT family.</text>
</comment>
<dbReference type="SUPFAM" id="SSF56214">
    <property type="entry name" value="4'-phosphopantetheinyl transferase"/>
    <property type="match status" value="2"/>
</dbReference>
<dbReference type="GO" id="GO:0005829">
    <property type="term" value="C:cytosol"/>
    <property type="evidence" value="ECO:0007669"/>
    <property type="project" value="TreeGrafter"/>
</dbReference>
<dbReference type="Pfam" id="PF01648">
    <property type="entry name" value="ACPS"/>
    <property type="match status" value="1"/>
</dbReference>
<name>A0A6G9XSH4_NOCBR</name>
<dbReference type="EMBL" id="CP046171">
    <property type="protein sequence ID" value="QIS03773.1"/>
    <property type="molecule type" value="Genomic_DNA"/>
</dbReference>
<protein>
    <submittedName>
        <fullName evidence="4">4'-phosphopantetheinyl transferase superfamily protein</fullName>
    </submittedName>
</protein>
<organism evidence="4 5">
    <name type="scientific">Nocardia brasiliensis</name>
    <dbReference type="NCBI Taxonomy" id="37326"/>
    <lineage>
        <taxon>Bacteria</taxon>
        <taxon>Bacillati</taxon>
        <taxon>Actinomycetota</taxon>
        <taxon>Actinomycetes</taxon>
        <taxon>Mycobacteriales</taxon>
        <taxon>Nocardiaceae</taxon>
        <taxon>Nocardia</taxon>
    </lineage>
</organism>
<dbReference type="AlphaFoldDB" id="A0A6G9XSH4"/>
<keyword evidence="2 4" id="KW-0808">Transferase</keyword>
<dbReference type="InterPro" id="IPR008278">
    <property type="entry name" value="4-PPantetheinyl_Trfase_dom"/>
</dbReference>
<evidence type="ECO:0000259" key="3">
    <source>
        <dbReference type="Pfam" id="PF01648"/>
    </source>
</evidence>
<evidence type="ECO:0000313" key="4">
    <source>
        <dbReference type="EMBL" id="QIS03773.1"/>
    </source>
</evidence>
<dbReference type="PANTHER" id="PTHR12215:SF10">
    <property type="entry name" value="L-AMINOADIPATE-SEMIALDEHYDE DEHYDROGENASE-PHOSPHOPANTETHEINYL TRANSFERASE"/>
    <property type="match status" value="1"/>
</dbReference>
<dbReference type="GO" id="GO:0019878">
    <property type="term" value="P:lysine biosynthetic process via aminoadipic acid"/>
    <property type="evidence" value="ECO:0007669"/>
    <property type="project" value="TreeGrafter"/>
</dbReference>
<accession>A0A6G9XSH4</accession>
<gene>
    <name evidence="4" type="ORF">F5X71_16875</name>
</gene>
<dbReference type="Proteomes" id="UP000501705">
    <property type="component" value="Chromosome"/>
</dbReference>
<reference evidence="4 5" key="1">
    <citation type="journal article" date="2019" name="ACS Chem. Biol.">
        <title>Identification and Mobilization of a Cryptic Antibiotic Biosynthesis Gene Locus from a Human-Pathogenic Nocardia Isolate.</title>
        <authorList>
            <person name="Herisse M."/>
            <person name="Ishida K."/>
            <person name="Porter J.L."/>
            <person name="Howden B."/>
            <person name="Hertweck C."/>
            <person name="Stinear T.P."/>
            <person name="Pidot S.J."/>
        </authorList>
    </citation>
    <scope>NUCLEOTIDE SEQUENCE [LARGE SCALE GENOMIC DNA]</scope>
    <source>
        <strain evidence="4 5">AUSMDU00024985</strain>
    </source>
</reference>
<proteinExistence type="inferred from homology"/>
<evidence type="ECO:0000256" key="2">
    <source>
        <dbReference type="ARBA" id="ARBA00022679"/>
    </source>
</evidence>
<sequence length="283" mass="30477">MWLRRRGYPAGARRALLPGDAPRRGAAGGAAMSDRCTVSGGTTARRMIAEDDVELWWTPLTGECTAQDRHVLSAAELERSTRFGAARFTGDFIRIRAALRRVLAAYTGAAAEALEFTAGEYGKPELTGYTVPFNLSHTTGRAVIAVAGAGAVGVDLESLDADFDQDGLTARVLTRSEAERVGTDRRRFLQHWVAKESYLKWLGNGLTIAPDTLELGVDAHGHTVVTGVDGVDLPTGYVHRFGLSSRHVGAFVGHRPVRRFPLRRAESVGASAYFGRRSAGVQA</sequence>
<dbReference type="Gene3D" id="3.90.470.20">
    <property type="entry name" value="4'-phosphopantetheinyl transferase domain"/>
    <property type="match status" value="2"/>
</dbReference>
<feature type="domain" description="4'-phosphopantetheinyl transferase" evidence="3">
    <location>
        <begin position="151"/>
        <end position="224"/>
    </location>
</feature>
<evidence type="ECO:0000313" key="5">
    <source>
        <dbReference type="Proteomes" id="UP000501705"/>
    </source>
</evidence>
<dbReference type="PANTHER" id="PTHR12215">
    <property type="entry name" value="PHOSPHOPANTETHEINE TRANSFERASE"/>
    <property type="match status" value="1"/>
</dbReference>
<dbReference type="GO" id="GO:0008897">
    <property type="term" value="F:holo-[acyl-carrier-protein] synthase activity"/>
    <property type="evidence" value="ECO:0007669"/>
    <property type="project" value="InterPro"/>
</dbReference>
<evidence type="ECO:0000256" key="1">
    <source>
        <dbReference type="ARBA" id="ARBA00010990"/>
    </source>
</evidence>